<dbReference type="PANTHER" id="PTHR33375:SF1">
    <property type="entry name" value="CHROMOSOME-PARTITIONING PROTEIN PARB-RELATED"/>
    <property type="match status" value="1"/>
</dbReference>
<dbReference type="InterPro" id="IPR036086">
    <property type="entry name" value="ParB/Sulfiredoxin_sf"/>
</dbReference>
<evidence type="ECO:0000313" key="4">
    <source>
        <dbReference type="Proteomes" id="UP000744769"/>
    </source>
</evidence>
<sequence>MTATTTSRTRKRTRTEQPAVEPTGSATGVRIEQVDPASLIVENNIRRDTALSRSFLSSVRQHGVIVPILAHPDTEGRIVVRDGQRRTLAACEVNLASIPAYVVDAADEATVRIVQQLIANEHREALSDADRAEAWRQLALEGMSTTKIARATGAKKAVVEAGIAVASNDLGAAALVEHDLTLDQALVLIEFEDDPSTVTELRKLAQTNPGNFAHVAQRRRDEKAAREQIAALTTEYEANGVPVVEWPDYGDTTTLFLSDLATADGEPLTEDTYAGKPGYAVCLRDSWRGVEVGHVVDEWKSHGLRKLSRTGAPVGKMTDEQKAERRELIANNKAWASAEKVRRAWVTGLLARKRLPAGAAAFAATTLASCPGEVGRAVQDRHTMACTLLGTDYQFGQRHPLARIIEANPSKAGHVTFALALGALEAATSKNTWRYPDREAVGYFQALTAWGYTPSEVEQIVLDTATTGTNDGDDSTDNITDEQADSGTGTDHSEHQAA</sequence>
<dbReference type="Gene3D" id="1.10.10.730">
    <property type="entry name" value="KorB DNA-binding domain"/>
    <property type="match status" value="1"/>
</dbReference>
<dbReference type="AlphaFoldDB" id="A0A967EEN1"/>
<dbReference type="InterPro" id="IPR050336">
    <property type="entry name" value="Chromosome_partition/occlusion"/>
</dbReference>
<dbReference type="SUPFAM" id="SSF110849">
    <property type="entry name" value="ParB/Sulfiredoxin"/>
    <property type="match status" value="1"/>
</dbReference>
<feature type="region of interest" description="Disordered" evidence="1">
    <location>
        <begin position="466"/>
        <end position="498"/>
    </location>
</feature>
<protein>
    <submittedName>
        <fullName evidence="3">ParB N-terminal domain-containing protein</fullName>
    </submittedName>
</protein>
<dbReference type="InterPro" id="IPR042075">
    <property type="entry name" value="KorB_DNA-db"/>
</dbReference>
<feature type="region of interest" description="Disordered" evidence="1">
    <location>
        <begin position="1"/>
        <end position="28"/>
    </location>
</feature>
<comment type="caution">
    <text evidence="3">The sequence shown here is derived from an EMBL/GenBank/DDBJ whole genome shotgun (WGS) entry which is preliminary data.</text>
</comment>
<dbReference type="Proteomes" id="UP000744769">
    <property type="component" value="Unassembled WGS sequence"/>
</dbReference>
<dbReference type="SUPFAM" id="SSF109709">
    <property type="entry name" value="KorB DNA-binding domain-like"/>
    <property type="match status" value="1"/>
</dbReference>
<dbReference type="PANTHER" id="PTHR33375">
    <property type="entry name" value="CHROMOSOME-PARTITIONING PROTEIN PARB-RELATED"/>
    <property type="match status" value="1"/>
</dbReference>
<dbReference type="GO" id="GO:0007059">
    <property type="term" value="P:chromosome segregation"/>
    <property type="evidence" value="ECO:0007669"/>
    <property type="project" value="TreeGrafter"/>
</dbReference>
<evidence type="ECO:0000256" key="1">
    <source>
        <dbReference type="SAM" id="MobiDB-lite"/>
    </source>
</evidence>
<evidence type="ECO:0000313" key="3">
    <source>
        <dbReference type="EMBL" id="NHN55831.1"/>
    </source>
</evidence>
<feature type="domain" description="ParB-like N-terminal" evidence="2">
    <location>
        <begin position="32"/>
        <end position="121"/>
    </location>
</feature>
<dbReference type="GO" id="GO:0005694">
    <property type="term" value="C:chromosome"/>
    <property type="evidence" value="ECO:0007669"/>
    <property type="project" value="TreeGrafter"/>
</dbReference>
<accession>A0A967EEN1</accession>
<evidence type="ECO:0000259" key="2">
    <source>
        <dbReference type="SMART" id="SM00470"/>
    </source>
</evidence>
<organism evidence="3 4">
    <name type="scientific">Metallococcus carri</name>
    <dbReference type="NCBI Taxonomy" id="1656884"/>
    <lineage>
        <taxon>Bacteria</taxon>
        <taxon>Bacillati</taxon>
        <taxon>Actinomycetota</taxon>
        <taxon>Actinomycetes</taxon>
        <taxon>Micrococcales</taxon>
        <taxon>Dermacoccaceae</taxon>
        <taxon>Metallococcus</taxon>
    </lineage>
</organism>
<name>A0A967EEN1_9MICO</name>
<dbReference type="Pfam" id="PF02195">
    <property type="entry name" value="ParB_N"/>
    <property type="match status" value="1"/>
</dbReference>
<keyword evidence="4" id="KW-1185">Reference proteome</keyword>
<reference evidence="3" key="1">
    <citation type="submission" date="2020-03" db="EMBL/GenBank/DDBJ databases">
        <title>Draft sequencing of Calidifontibacter sp. DB0510.</title>
        <authorList>
            <person name="Kim D.-U."/>
        </authorList>
    </citation>
    <scope>NUCLEOTIDE SEQUENCE</scope>
    <source>
        <strain evidence="3">DB0510</strain>
    </source>
</reference>
<proteinExistence type="predicted"/>
<dbReference type="RefSeq" id="WP_166196004.1">
    <property type="nucleotide sequence ID" value="NZ_JAAOIV010000005.1"/>
</dbReference>
<dbReference type="EMBL" id="JAAOIV010000005">
    <property type="protein sequence ID" value="NHN55831.1"/>
    <property type="molecule type" value="Genomic_DNA"/>
</dbReference>
<dbReference type="Gene3D" id="3.90.1530.10">
    <property type="entry name" value="Conserved hypothetical protein from pyrococcus furiosus pfu- 392566-001, ParB domain"/>
    <property type="match status" value="1"/>
</dbReference>
<feature type="compositionally biased region" description="Acidic residues" evidence="1">
    <location>
        <begin position="471"/>
        <end position="484"/>
    </location>
</feature>
<gene>
    <name evidence="3" type="ORF">G9U51_08590</name>
</gene>
<dbReference type="SMART" id="SM00470">
    <property type="entry name" value="ParB"/>
    <property type="match status" value="1"/>
</dbReference>
<dbReference type="InterPro" id="IPR003115">
    <property type="entry name" value="ParB_N"/>
</dbReference>